<dbReference type="Proteomes" id="UP000594638">
    <property type="component" value="Unassembled WGS sequence"/>
</dbReference>
<dbReference type="Gramene" id="OE9A107913T1">
    <property type="protein sequence ID" value="OE9A107913C1"/>
    <property type="gene ID" value="OE9A107913"/>
</dbReference>
<dbReference type="PANTHER" id="PTHR46201:SF1">
    <property type="entry name" value="PHD FINGER PROTEIN MALE STERILITY 1"/>
    <property type="match status" value="1"/>
</dbReference>
<dbReference type="OrthoDB" id="436852at2759"/>
<feature type="domain" description="PTC1-like winged helix-turn-helix" evidence="1">
    <location>
        <begin position="197"/>
        <end position="257"/>
    </location>
</feature>
<dbReference type="AlphaFoldDB" id="A0A8S0T867"/>
<comment type="caution">
    <text evidence="2">The sequence shown here is derived from an EMBL/GenBank/DDBJ whole genome shotgun (WGS) entry which is preliminary data.</text>
</comment>
<gene>
    <name evidence="2" type="ORF">OLEA9_A107913</name>
</gene>
<reference evidence="2 3" key="1">
    <citation type="submission" date="2019-12" db="EMBL/GenBank/DDBJ databases">
        <authorList>
            <person name="Alioto T."/>
            <person name="Alioto T."/>
            <person name="Gomez Garrido J."/>
        </authorList>
    </citation>
    <scope>NUCLEOTIDE SEQUENCE [LARGE SCALE GENOMIC DNA]</scope>
</reference>
<protein>
    <recommendedName>
        <fullName evidence="1">PTC1-like winged helix-turn-helix domain-containing protein</fullName>
    </recommendedName>
</protein>
<proteinExistence type="predicted"/>
<dbReference type="EMBL" id="CACTIH010005665">
    <property type="protein sequence ID" value="CAA3000040.1"/>
    <property type="molecule type" value="Genomic_DNA"/>
</dbReference>
<name>A0A8S0T867_OLEEU</name>
<dbReference type="PANTHER" id="PTHR46201">
    <property type="entry name" value="PHD FINGER PROTEIN MALE MEIOCYTE DEATH 1-RELATED"/>
    <property type="match status" value="1"/>
</dbReference>
<sequence>MTGWSFQLEVFRRPPLHALLIVIEEPIELSIHHHCQHCQYIGWGHHMICKLQQKVILFVATQEHSSCLFEPRQHRFNVQVEFDNGLRLGWLPNHGILGCLCTGLGARKVSFKDISQKKGMDLRLLHAVAYSKPWFGRWDYTFGRGSFGINVEMYESTVKALQNVSLYIDFTIEVSDIIRTFFDNLRNGDPSSDSSSKESDLRWVSRQEVRDAARDYIGDTGLLDFILKSLGNHIVGKYLLRRCLNPVTKVLECCLENISREFPKQEEFLMVNNEAKLKPQQMVTWVQLMKDILYLYKNVLVEHQEMNLVFEMVRPCGKITFEGIEGQQEIVNGWIYEVLMSNVVVDCGCGTKYDDGGENGSQTVICESM</sequence>
<dbReference type="Pfam" id="PF25874">
    <property type="entry name" value="WHD_plant_repro"/>
    <property type="match status" value="1"/>
</dbReference>
<evidence type="ECO:0000259" key="1">
    <source>
        <dbReference type="Pfam" id="PF25874"/>
    </source>
</evidence>
<accession>A0A8S0T867</accession>
<evidence type="ECO:0000313" key="3">
    <source>
        <dbReference type="Proteomes" id="UP000594638"/>
    </source>
</evidence>
<dbReference type="InterPro" id="IPR059080">
    <property type="entry name" value="WHD_PTC1"/>
</dbReference>
<organism evidence="2 3">
    <name type="scientific">Olea europaea subsp. europaea</name>
    <dbReference type="NCBI Taxonomy" id="158383"/>
    <lineage>
        <taxon>Eukaryota</taxon>
        <taxon>Viridiplantae</taxon>
        <taxon>Streptophyta</taxon>
        <taxon>Embryophyta</taxon>
        <taxon>Tracheophyta</taxon>
        <taxon>Spermatophyta</taxon>
        <taxon>Magnoliopsida</taxon>
        <taxon>eudicotyledons</taxon>
        <taxon>Gunneridae</taxon>
        <taxon>Pentapetalae</taxon>
        <taxon>asterids</taxon>
        <taxon>lamiids</taxon>
        <taxon>Lamiales</taxon>
        <taxon>Oleaceae</taxon>
        <taxon>Oleeae</taxon>
        <taxon>Olea</taxon>
    </lineage>
</organism>
<keyword evidence="3" id="KW-1185">Reference proteome</keyword>
<evidence type="ECO:0000313" key="2">
    <source>
        <dbReference type="EMBL" id="CAA3000040.1"/>
    </source>
</evidence>